<evidence type="ECO:0000256" key="1">
    <source>
        <dbReference type="ARBA" id="ARBA00005234"/>
    </source>
</evidence>
<dbReference type="InterPro" id="IPR003653">
    <property type="entry name" value="Peptidase_C48_C"/>
</dbReference>
<gene>
    <name evidence="8" type="primary">LOC101861952</name>
</gene>
<sequence>MTVTGPQLLFISYQLSCRFVHNAVGLCQSVQELMTSDFCLLNCADRVSTFFISSSVQQTSALLCKKVVNYFYCTSVALLILRSSVELQYQISPMLKSLSENLRLFFSSSTHETLEVQPGLKRKRPKEDWDDDDPDVQITRVEKKRRVDPSQSFVSFIRLSATRMANWVRSKSRPEEKTVSGHNDSREPWVTVSSYRNGNTSRLSHINGDDRPSHNHRMNIRHHFSHVVPGKNRDARESRVMPSHRVRCSSSRSSNTSLFGQTKPSTASACIRLQEKEEYQRLIQLQTQRLRAPWQTRVPNPVTTRPMSSVQQSDADAVSISSRSSSGDTSLFGTSNIFSQGKSSNGSHSIPCYKTVANRPSVSTMGRSHLPSERLGRENYEVNLGSLLARQRQRESLRTVEKPGSLPPSTSRTSQGETGGLKQNERSRTSPTIVIDDDDEGSSSASALTDSKVTVDNASQRSKPEFLNSVYIKDNYLDDFKNSRLMVLEQRQRQIEEADLKAKAYNEKRRAQGIALEKELKYKMRIFDEQPEVCEEIFRESEDEEEEEESLPELTAEMEQTIRAALRPGSPGEVLSDAFRLQITRKDMATLGGLNWLNDEIINFYMNMLMARGEEEGRSQVYAFNTFFYPKIMSGGHSAVKRWTKKVDIFAMHYILIPVHLGMHWCLCIANMKDKVVTYFDSMGGRNIECLEAVRKYINDESVAKKQTPINMSEWSLVTAQDIPQQMNGSDCGMFACKYAEYITRGKEITFSQEDMPYFRRRMVYEILTKKLLQ</sequence>
<feature type="compositionally biased region" description="Basic and acidic residues" evidence="5">
    <location>
        <begin position="392"/>
        <end position="401"/>
    </location>
</feature>
<keyword evidence="2 8" id="KW-0645">Protease</keyword>
<organism evidence="7 8">
    <name type="scientific">Aplysia californica</name>
    <name type="common">California sea hare</name>
    <dbReference type="NCBI Taxonomy" id="6500"/>
    <lineage>
        <taxon>Eukaryota</taxon>
        <taxon>Metazoa</taxon>
        <taxon>Spiralia</taxon>
        <taxon>Lophotrochozoa</taxon>
        <taxon>Mollusca</taxon>
        <taxon>Gastropoda</taxon>
        <taxon>Heterobranchia</taxon>
        <taxon>Euthyneura</taxon>
        <taxon>Tectipleura</taxon>
        <taxon>Aplysiida</taxon>
        <taxon>Aplysioidea</taxon>
        <taxon>Aplysiidae</taxon>
        <taxon>Aplysia</taxon>
    </lineage>
</organism>
<dbReference type="Pfam" id="PF02902">
    <property type="entry name" value="Peptidase_C48"/>
    <property type="match status" value="1"/>
</dbReference>
<proteinExistence type="inferred from homology"/>
<evidence type="ECO:0000313" key="7">
    <source>
        <dbReference type="Proteomes" id="UP000694888"/>
    </source>
</evidence>
<feature type="region of interest" description="Disordered" evidence="5">
    <location>
        <begin position="231"/>
        <end position="262"/>
    </location>
</feature>
<dbReference type="PROSITE" id="PS50600">
    <property type="entry name" value="ULP_PROTEASE"/>
    <property type="match status" value="1"/>
</dbReference>
<dbReference type="InterPro" id="IPR038765">
    <property type="entry name" value="Papain-like_cys_pep_sf"/>
</dbReference>
<comment type="similarity">
    <text evidence="1">Belongs to the peptidase C48 family.</text>
</comment>
<feature type="compositionally biased region" description="Low complexity" evidence="5">
    <location>
        <begin position="313"/>
        <end position="330"/>
    </location>
</feature>
<feature type="compositionally biased region" description="Basic and acidic residues" evidence="5">
    <location>
        <begin position="172"/>
        <end position="187"/>
    </location>
</feature>
<feature type="region of interest" description="Disordered" evidence="5">
    <location>
        <begin position="298"/>
        <end position="331"/>
    </location>
</feature>
<dbReference type="RefSeq" id="XP_005098592.3">
    <property type="nucleotide sequence ID" value="XM_005098535.3"/>
</dbReference>
<protein>
    <submittedName>
        <fullName evidence="8">Sentrin-specific protease 1 isoform X2</fullName>
    </submittedName>
</protein>
<dbReference type="Proteomes" id="UP000694888">
    <property type="component" value="Unplaced"/>
</dbReference>
<feature type="compositionally biased region" description="Polar residues" evidence="5">
    <location>
        <begin position="298"/>
        <end position="312"/>
    </location>
</feature>
<keyword evidence="4" id="KW-0788">Thiol protease</keyword>
<dbReference type="SUPFAM" id="SSF54001">
    <property type="entry name" value="Cysteine proteinases"/>
    <property type="match status" value="1"/>
</dbReference>
<feature type="region of interest" description="Disordered" evidence="5">
    <location>
        <begin position="391"/>
        <end position="456"/>
    </location>
</feature>
<evidence type="ECO:0000313" key="8">
    <source>
        <dbReference type="RefSeq" id="XP_005098592.3"/>
    </source>
</evidence>
<accession>A0ABM0JPN3</accession>
<reference evidence="8" key="1">
    <citation type="submission" date="2025-08" db="UniProtKB">
        <authorList>
            <consortium name="RefSeq"/>
        </authorList>
    </citation>
    <scope>IDENTIFICATION</scope>
</reference>
<dbReference type="GO" id="GO:0006508">
    <property type="term" value="P:proteolysis"/>
    <property type="evidence" value="ECO:0007669"/>
    <property type="project" value="UniProtKB-KW"/>
</dbReference>
<name>A0ABM0JPN3_APLCA</name>
<evidence type="ECO:0000256" key="5">
    <source>
        <dbReference type="SAM" id="MobiDB-lite"/>
    </source>
</evidence>
<keyword evidence="7" id="KW-1185">Reference proteome</keyword>
<dbReference type="Gene3D" id="3.40.395.10">
    <property type="entry name" value="Adenoviral Proteinase, Chain A"/>
    <property type="match status" value="1"/>
</dbReference>
<keyword evidence="3" id="KW-0378">Hydrolase</keyword>
<evidence type="ECO:0000256" key="3">
    <source>
        <dbReference type="ARBA" id="ARBA00022801"/>
    </source>
</evidence>
<evidence type="ECO:0000259" key="6">
    <source>
        <dbReference type="PROSITE" id="PS50600"/>
    </source>
</evidence>
<dbReference type="PANTHER" id="PTHR12606:SF141">
    <property type="entry name" value="GH15225P-RELATED"/>
    <property type="match status" value="1"/>
</dbReference>
<evidence type="ECO:0000256" key="4">
    <source>
        <dbReference type="ARBA" id="ARBA00022807"/>
    </source>
</evidence>
<dbReference type="PANTHER" id="PTHR12606">
    <property type="entry name" value="SENTRIN/SUMO-SPECIFIC PROTEASE"/>
    <property type="match status" value="1"/>
</dbReference>
<feature type="region of interest" description="Disordered" evidence="5">
    <location>
        <begin position="170"/>
        <end position="190"/>
    </location>
</feature>
<feature type="compositionally biased region" description="Polar residues" evidence="5">
    <location>
        <begin position="407"/>
        <end position="416"/>
    </location>
</feature>
<dbReference type="GO" id="GO:0008233">
    <property type="term" value="F:peptidase activity"/>
    <property type="evidence" value="ECO:0007669"/>
    <property type="project" value="UniProtKB-KW"/>
</dbReference>
<evidence type="ECO:0000256" key="2">
    <source>
        <dbReference type="ARBA" id="ARBA00022670"/>
    </source>
</evidence>
<feature type="domain" description="Ubiquitin-like protease family profile" evidence="6">
    <location>
        <begin position="581"/>
        <end position="743"/>
    </location>
</feature>
<feature type="compositionally biased region" description="Low complexity" evidence="5">
    <location>
        <begin position="248"/>
        <end position="257"/>
    </location>
</feature>
<dbReference type="GeneID" id="101861952"/>